<name>A0A7I7XZV0_9MYCO</name>
<keyword evidence="2" id="KW-0472">Membrane</keyword>
<protein>
    <submittedName>
        <fullName evidence="3">Uncharacterized protein</fullName>
    </submittedName>
</protein>
<feature type="region of interest" description="Disordered" evidence="1">
    <location>
        <begin position="1"/>
        <end position="47"/>
    </location>
</feature>
<keyword evidence="2" id="KW-1133">Transmembrane helix</keyword>
<dbReference type="Proteomes" id="UP000466931">
    <property type="component" value="Chromosome"/>
</dbReference>
<evidence type="ECO:0000256" key="1">
    <source>
        <dbReference type="SAM" id="MobiDB-lite"/>
    </source>
</evidence>
<keyword evidence="2" id="KW-0812">Transmembrane</keyword>
<accession>A0A7I7XZV0</accession>
<evidence type="ECO:0000313" key="4">
    <source>
        <dbReference type="Proteomes" id="UP000466931"/>
    </source>
</evidence>
<reference evidence="3" key="1">
    <citation type="journal article" date="2019" name="Emerg. Microbes Infect.">
        <title>Comprehensive subspecies identification of 175 nontuberculous mycobacteria species based on 7547 genomic profiles.</title>
        <authorList>
            <person name="Matsumoto Y."/>
            <person name="Kinjo T."/>
            <person name="Motooka D."/>
            <person name="Nabeya D."/>
            <person name="Jung N."/>
            <person name="Uechi K."/>
            <person name="Horii T."/>
            <person name="Iida T."/>
            <person name="Fujita J."/>
            <person name="Nakamura S."/>
        </authorList>
    </citation>
    <scope>NUCLEOTIDE SEQUENCE [LARGE SCALE GENOMIC DNA]</scope>
    <source>
        <strain evidence="3">JCM 13671</strain>
    </source>
</reference>
<reference evidence="3" key="2">
    <citation type="submission" date="2020-02" db="EMBL/GenBank/DDBJ databases">
        <authorList>
            <person name="Matsumoto Y."/>
            <person name="Motooka D."/>
            <person name="Nakamura S."/>
        </authorList>
    </citation>
    <scope>NUCLEOTIDE SEQUENCE</scope>
    <source>
        <strain evidence="3">JCM 13671</strain>
    </source>
</reference>
<organism evidence="3 4">
    <name type="scientific">Mycolicibacterium confluentis</name>
    <dbReference type="NCBI Taxonomy" id="28047"/>
    <lineage>
        <taxon>Bacteria</taxon>
        <taxon>Bacillati</taxon>
        <taxon>Actinomycetota</taxon>
        <taxon>Actinomycetes</taxon>
        <taxon>Mycobacteriales</taxon>
        <taxon>Mycobacteriaceae</taxon>
        <taxon>Mycolicibacterium</taxon>
    </lineage>
</organism>
<feature type="transmembrane region" description="Helical" evidence="2">
    <location>
        <begin position="56"/>
        <end position="78"/>
    </location>
</feature>
<keyword evidence="4" id="KW-1185">Reference proteome</keyword>
<evidence type="ECO:0000313" key="3">
    <source>
        <dbReference type="EMBL" id="BBZ34421.1"/>
    </source>
</evidence>
<proteinExistence type="predicted"/>
<evidence type="ECO:0000256" key="2">
    <source>
        <dbReference type="SAM" id="Phobius"/>
    </source>
</evidence>
<dbReference type="Gene3D" id="3.10.450.50">
    <property type="match status" value="1"/>
</dbReference>
<gene>
    <name evidence="3" type="ORF">MCNF_30260</name>
</gene>
<dbReference type="AlphaFoldDB" id="A0A7I7XZV0"/>
<dbReference type="OrthoDB" id="4380755at2"/>
<dbReference type="RefSeq" id="WP_085151522.1">
    <property type="nucleotide sequence ID" value="NZ_AP022612.1"/>
</dbReference>
<dbReference type="EMBL" id="AP022612">
    <property type="protein sequence ID" value="BBZ34421.1"/>
    <property type="molecule type" value="Genomic_DNA"/>
</dbReference>
<feature type="compositionally biased region" description="Low complexity" evidence="1">
    <location>
        <begin position="13"/>
        <end position="26"/>
    </location>
</feature>
<sequence length="370" mass="39080">MTNWSNDPGYGGAQWQQPGQWQQPTPYGAPPQFGNQPPHWTAGGYPPPPKRSRAPWVIGGVVAAVLVLVVGIVTVVAVSSGGSGKASSPGDAVKGYLEALARGDAEAALAYAVDTPADKTYLTDEVLAKQIEHSPIKDIRILSDDGVGSLGSVHVAVNFGDKVSDVTVHLDRVDGGWKLKTGAIKLTFSSLVTEEAGSKTLTFFGKPVDVAKPTYVFPGWLDVGNTNPNIEQESRQFPLLLDQMSGYSSGTSVSFQYSLNDTGRTAVQNALKSALEQCAKSTSLKPANCPQGVRDSGLVDGTAKWTWSRNIDDLSIADYLPADLKVRLNGTTSYQVSAQGGNGTRSGDVKAYISGEADVSQDPPVVTLRS</sequence>